<dbReference type="AlphaFoldDB" id="A0A8H7TBK9"/>
<dbReference type="Proteomes" id="UP000664132">
    <property type="component" value="Unassembled WGS sequence"/>
</dbReference>
<name>A0A8H7TBK9_9HELO</name>
<sequence length="220" mass="23478">MLFEVFKVAMLASMACASVLPTSSKRLTPRAAQAADQILQIAPKSSTCANAPAPDECATNVQAAPFLIAAMSKYSIYSVSEIAAVLSVIAFESGDFKYNTNHFPAPGRPGQGTRAMFMPNYVLLYARSIPELADKLNAITTASTVDGLSDDKLNAIRALVLPDEYTWGSAAWFLTTQCASIRSSLQTGSQAGYEAYMGCLGVTATDDRLAYWKQATAAFS</sequence>
<accession>A0A8H7TBK9</accession>
<keyword evidence="1" id="KW-0732">Signal</keyword>
<feature type="chain" id="PRO_5034203853" evidence="1">
    <location>
        <begin position="18"/>
        <end position="220"/>
    </location>
</feature>
<feature type="signal peptide" evidence="1">
    <location>
        <begin position="1"/>
        <end position="17"/>
    </location>
</feature>
<evidence type="ECO:0000313" key="3">
    <source>
        <dbReference type="Proteomes" id="UP000664132"/>
    </source>
</evidence>
<evidence type="ECO:0000256" key="1">
    <source>
        <dbReference type="SAM" id="SignalP"/>
    </source>
</evidence>
<dbReference type="EMBL" id="JAFJYH010000196">
    <property type="protein sequence ID" value="KAG4416132.1"/>
    <property type="molecule type" value="Genomic_DNA"/>
</dbReference>
<comment type="caution">
    <text evidence="2">The sequence shown here is derived from an EMBL/GenBank/DDBJ whole genome shotgun (WGS) entry which is preliminary data.</text>
</comment>
<reference evidence="2" key="1">
    <citation type="submission" date="2021-02" db="EMBL/GenBank/DDBJ databases">
        <title>Genome sequence Cadophora malorum strain M34.</title>
        <authorList>
            <person name="Stefanovic E."/>
            <person name="Vu D."/>
            <person name="Scully C."/>
            <person name="Dijksterhuis J."/>
            <person name="Roader J."/>
            <person name="Houbraken J."/>
        </authorList>
    </citation>
    <scope>NUCLEOTIDE SEQUENCE</scope>
    <source>
        <strain evidence="2">M34</strain>
    </source>
</reference>
<protein>
    <submittedName>
        <fullName evidence="2">Uncharacterized protein</fullName>
    </submittedName>
</protein>
<evidence type="ECO:0000313" key="2">
    <source>
        <dbReference type="EMBL" id="KAG4416132.1"/>
    </source>
</evidence>
<gene>
    <name evidence="2" type="ORF">IFR04_010714</name>
</gene>
<dbReference type="OrthoDB" id="2349272at2759"/>
<proteinExistence type="predicted"/>
<keyword evidence="3" id="KW-1185">Reference proteome</keyword>
<organism evidence="2 3">
    <name type="scientific">Cadophora malorum</name>
    <dbReference type="NCBI Taxonomy" id="108018"/>
    <lineage>
        <taxon>Eukaryota</taxon>
        <taxon>Fungi</taxon>
        <taxon>Dikarya</taxon>
        <taxon>Ascomycota</taxon>
        <taxon>Pezizomycotina</taxon>
        <taxon>Leotiomycetes</taxon>
        <taxon>Helotiales</taxon>
        <taxon>Ploettnerulaceae</taxon>
        <taxon>Cadophora</taxon>
    </lineage>
</organism>